<keyword evidence="2" id="KW-1185">Reference proteome</keyword>
<accession>A0A564YSK9</accession>
<sequence>MKRCSKQLHKVKSRLNSIIIRISCAPRQRLRDLTLIYLSEPILGTPLLILMDSYSKWPEVISIKSTAPGIRNIRAYQVSVQKCRLILFYSV</sequence>
<evidence type="ECO:0000313" key="2">
    <source>
        <dbReference type="Proteomes" id="UP000321570"/>
    </source>
</evidence>
<organism evidence="1 2">
    <name type="scientific">Hymenolepis diminuta</name>
    <name type="common">Rat tapeworm</name>
    <dbReference type="NCBI Taxonomy" id="6216"/>
    <lineage>
        <taxon>Eukaryota</taxon>
        <taxon>Metazoa</taxon>
        <taxon>Spiralia</taxon>
        <taxon>Lophotrochozoa</taxon>
        <taxon>Platyhelminthes</taxon>
        <taxon>Cestoda</taxon>
        <taxon>Eucestoda</taxon>
        <taxon>Cyclophyllidea</taxon>
        <taxon>Hymenolepididae</taxon>
        <taxon>Hymenolepis</taxon>
    </lineage>
</organism>
<reference evidence="1 2" key="1">
    <citation type="submission" date="2019-07" db="EMBL/GenBank/DDBJ databases">
        <authorList>
            <person name="Jastrzebski P J."/>
            <person name="Paukszto L."/>
            <person name="Jastrzebski P J."/>
        </authorList>
    </citation>
    <scope>NUCLEOTIDE SEQUENCE [LARGE SCALE GENOMIC DNA]</scope>
    <source>
        <strain evidence="1 2">WMS-il1</strain>
    </source>
</reference>
<evidence type="ECO:0000313" key="1">
    <source>
        <dbReference type="EMBL" id="VUZ49678.1"/>
    </source>
</evidence>
<dbReference type="AlphaFoldDB" id="A0A564YSK9"/>
<protein>
    <submittedName>
        <fullName evidence="1">Uncharacterized protein</fullName>
    </submittedName>
</protein>
<proteinExistence type="predicted"/>
<name>A0A564YSK9_HYMDI</name>
<dbReference type="Proteomes" id="UP000321570">
    <property type="component" value="Unassembled WGS sequence"/>
</dbReference>
<gene>
    <name evidence="1" type="ORF">WMSIL1_LOCUS8698</name>
</gene>
<dbReference type="EMBL" id="CABIJS010000333">
    <property type="protein sequence ID" value="VUZ49678.1"/>
    <property type="molecule type" value="Genomic_DNA"/>
</dbReference>